<name>G7WQ20_METH6</name>
<dbReference type="AlphaFoldDB" id="G7WQ20"/>
<dbReference type="KEGG" id="mhi:Mhar_1693"/>
<dbReference type="EMBL" id="CP003117">
    <property type="protein sequence ID" value="AET65051.1"/>
    <property type="molecule type" value="Genomic_DNA"/>
</dbReference>
<accession>G7WQ20</accession>
<dbReference type="PATRIC" id="fig|1110509.7.peg.1880"/>
<dbReference type="HOGENOM" id="CLU_185769_0_0_2"/>
<organism evidence="1 2">
    <name type="scientific">Methanothrix harundinacea (strain 6Ac)</name>
    <name type="common">Methanosaeta harundinacea</name>
    <dbReference type="NCBI Taxonomy" id="1110509"/>
    <lineage>
        <taxon>Archaea</taxon>
        <taxon>Methanobacteriati</taxon>
        <taxon>Methanobacteriota</taxon>
        <taxon>Stenosarchaea group</taxon>
        <taxon>Methanomicrobia</taxon>
        <taxon>Methanotrichales</taxon>
        <taxon>Methanotrichaceae</taxon>
        <taxon>Methanothrix</taxon>
    </lineage>
</organism>
<evidence type="ECO:0000313" key="2">
    <source>
        <dbReference type="Proteomes" id="UP000005877"/>
    </source>
</evidence>
<reference evidence="1 2" key="1">
    <citation type="journal article" date="2012" name="PLoS ONE">
        <title>The genome characteristics and predicted function of methyl-group oxidation pathway in the obligate aceticlastic methanogens, Methanosaeta spp.</title>
        <authorList>
            <person name="Zhu J."/>
            <person name="Zheng H."/>
            <person name="Ai G."/>
            <person name="Zhang G."/>
            <person name="Liu D."/>
            <person name="Liu X."/>
            <person name="Dong X."/>
        </authorList>
    </citation>
    <scope>NUCLEOTIDE SEQUENCE [LARGE SCALE GENOMIC DNA]</scope>
    <source>
        <strain evidence="1 2">6Ac</strain>
    </source>
</reference>
<gene>
    <name evidence="1" type="ordered locus">Mhar_1693</name>
</gene>
<dbReference type="STRING" id="1110509.Mhar_1693"/>
<evidence type="ECO:0000313" key="1">
    <source>
        <dbReference type="EMBL" id="AET65051.1"/>
    </source>
</evidence>
<proteinExistence type="predicted"/>
<protein>
    <submittedName>
        <fullName evidence="1">Uncharacterized protein</fullName>
    </submittedName>
</protein>
<sequence>MEKRDLVDKIICIRCKHSIVSTSVYSIRLESEVRRMMDEMSEVDWQAEIRRTVETMVRERKKRMLLDRAEARWKEQVECAEGAAAMIREERDAR</sequence>
<keyword evidence="2" id="KW-1185">Reference proteome</keyword>
<dbReference type="Proteomes" id="UP000005877">
    <property type="component" value="Chromosome"/>
</dbReference>